<evidence type="ECO:0000256" key="2">
    <source>
        <dbReference type="ARBA" id="ARBA00023242"/>
    </source>
</evidence>
<evidence type="ECO:0000256" key="1">
    <source>
        <dbReference type="ARBA" id="ARBA00004123"/>
    </source>
</evidence>
<name>A0AAV9TY04_9PEZI</name>
<dbReference type="PANTHER" id="PTHR46457:SF1">
    <property type="entry name" value="DNA REPAIR PROTEIN RAD51 HOMOLOG 4"/>
    <property type="match status" value="1"/>
</dbReference>
<accession>A0AAV9TY04</accession>
<dbReference type="Proteomes" id="UP001375240">
    <property type="component" value="Unassembled WGS sequence"/>
</dbReference>
<dbReference type="GO" id="GO:0007131">
    <property type="term" value="P:reciprocal meiotic recombination"/>
    <property type="evidence" value="ECO:0007669"/>
    <property type="project" value="TreeGrafter"/>
</dbReference>
<keyword evidence="2" id="KW-0539">Nucleus</keyword>
<dbReference type="GO" id="GO:0000723">
    <property type="term" value="P:telomere maintenance"/>
    <property type="evidence" value="ECO:0007669"/>
    <property type="project" value="TreeGrafter"/>
</dbReference>
<feature type="compositionally biased region" description="Polar residues" evidence="3">
    <location>
        <begin position="245"/>
        <end position="255"/>
    </location>
</feature>
<dbReference type="GO" id="GO:0033063">
    <property type="term" value="C:Rad51B-Rad51C-Rad51D-XRCC2 complex"/>
    <property type="evidence" value="ECO:0007669"/>
    <property type="project" value="TreeGrafter"/>
</dbReference>
<feature type="compositionally biased region" description="Basic and acidic residues" evidence="3">
    <location>
        <begin position="224"/>
        <end position="244"/>
    </location>
</feature>
<comment type="subcellular location">
    <subcellularLocation>
        <location evidence="1">Nucleus</location>
    </subcellularLocation>
</comment>
<evidence type="ECO:0008006" key="6">
    <source>
        <dbReference type="Google" id="ProtNLM"/>
    </source>
</evidence>
<sequence>MTNPPLPALGSDLLSQARLAAARPSRPSLQTSSPSIDAAIGGVQYGRITSLQCDIGGHGTLLAYYIVASYLLSIVDDTSQVAYVDTTGAFSAVNLLQVLMRRLQQDATHAQEAGATSVRDTAAQLLDRVQYMRAFDFDGVVETVEEVTMGIQTETDADAEPNIAQEERIIVEEEEVDTAGISKAEDADASSASEVQSLVVPDSLADSDEEIFWPLPPLLKDDAGIRRKRRKEEGKSEVEEEKNTQSHPPSETNTVAPPIIVKCDQAKTVGLLIVDNISRPVEGLLDTNEVAAHAALTQLSRKLRSLARDRGMTILLLSSPAFQQGKYKDRRDIYARNVSIFAGIEVTDGLVQTLNNNIDMSVMISKYPQPRNHKRRSGGREAFVVEVLSQRYDDGEGQWGAFTVKDGTELVDFWPVAEESK</sequence>
<dbReference type="Gene3D" id="3.40.50.300">
    <property type="entry name" value="P-loop containing nucleotide triphosphate hydrolases"/>
    <property type="match status" value="2"/>
</dbReference>
<dbReference type="AlphaFoldDB" id="A0AAV9TY04"/>
<proteinExistence type="predicted"/>
<dbReference type="InterPro" id="IPR027417">
    <property type="entry name" value="P-loop_NTPase"/>
</dbReference>
<dbReference type="GO" id="GO:0000400">
    <property type="term" value="F:four-way junction DNA binding"/>
    <property type="evidence" value="ECO:0007669"/>
    <property type="project" value="TreeGrafter"/>
</dbReference>
<gene>
    <name evidence="4" type="ORF">TWF696_003219</name>
</gene>
<organism evidence="4 5">
    <name type="scientific">Orbilia brochopaga</name>
    <dbReference type="NCBI Taxonomy" id="3140254"/>
    <lineage>
        <taxon>Eukaryota</taxon>
        <taxon>Fungi</taxon>
        <taxon>Dikarya</taxon>
        <taxon>Ascomycota</taxon>
        <taxon>Pezizomycotina</taxon>
        <taxon>Orbiliomycetes</taxon>
        <taxon>Orbiliales</taxon>
        <taxon>Orbiliaceae</taxon>
        <taxon>Orbilia</taxon>
    </lineage>
</organism>
<dbReference type="GO" id="GO:0042148">
    <property type="term" value="P:DNA strand invasion"/>
    <property type="evidence" value="ECO:0007669"/>
    <property type="project" value="TreeGrafter"/>
</dbReference>
<dbReference type="GO" id="GO:0005815">
    <property type="term" value="C:microtubule organizing center"/>
    <property type="evidence" value="ECO:0007669"/>
    <property type="project" value="TreeGrafter"/>
</dbReference>
<dbReference type="EMBL" id="JAVHNQ010000016">
    <property type="protein sequence ID" value="KAK6331150.1"/>
    <property type="molecule type" value="Genomic_DNA"/>
</dbReference>
<dbReference type="GO" id="GO:0008094">
    <property type="term" value="F:ATP-dependent activity, acting on DNA"/>
    <property type="evidence" value="ECO:0007669"/>
    <property type="project" value="TreeGrafter"/>
</dbReference>
<protein>
    <recommendedName>
        <fullName evidence="6">DNA recombination and repair protein Rad51-like C-terminal domain-containing protein</fullName>
    </recommendedName>
</protein>
<dbReference type="SUPFAM" id="SSF52540">
    <property type="entry name" value="P-loop containing nucleoside triphosphate hydrolases"/>
    <property type="match status" value="1"/>
</dbReference>
<feature type="region of interest" description="Disordered" evidence="3">
    <location>
        <begin position="224"/>
        <end position="258"/>
    </location>
</feature>
<evidence type="ECO:0000313" key="5">
    <source>
        <dbReference type="Proteomes" id="UP001375240"/>
    </source>
</evidence>
<dbReference type="GO" id="GO:0000724">
    <property type="term" value="P:double-strand break repair via homologous recombination"/>
    <property type="evidence" value="ECO:0007669"/>
    <property type="project" value="TreeGrafter"/>
</dbReference>
<evidence type="ECO:0000256" key="3">
    <source>
        <dbReference type="SAM" id="MobiDB-lite"/>
    </source>
</evidence>
<dbReference type="GO" id="GO:0005657">
    <property type="term" value="C:replication fork"/>
    <property type="evidence" value="ECO:0007669"/>
    <property type="project" value="TreeGrafter"/>
</dbReference>
<evidence type="ECO:0000313" key="4">
    <source>
        <dbReference type="EMBL" id="KAK6331150.1"/>
    </source>
</evidence>
<dbReference type="GO" id="GO:0003697">
    <property type="term" value="F:single-stranded DNA binding"/>
    <property type="evidence" value="ECO:0007669"/>
    <property type="project" value="TreeGrafter"/>
</dbReference>
<reference evidence="4 5" key="1">
    <citation type="submission" date="2019-10" db="EMBL/GenBank/DDBJ databases">
        <authorList>
            <person name="Palmer J.M."/>
        </authorList>
    </citation>
    <scope>NUCLEOTIDE SEQUENCE [LARGE SCALE GENOMIC DNA]</scope>
    <source>
        <strain evidence="4 5">TWF696</strain>
    </source>
</reference>
<dbReference type="InterPro" id="IPR051988">
    <property type="entry name" value="HRR_RAD51_Paralog"/>
</dbReference>
<keyword evidence="5" id="KW-1185">Reference proteome</keyword>
<dbReference type="PANTHER" id="PTHR46457">
    <property type="entry name" value="DNA REPAIR PROTEIN RAD51 HOMOLOG 4"/>
    <property type="match status" value="1"/>
</dbReference>
<comment type="caution">
    <text evidence="4">The sequence shown here is derived from an EMBL/GenBank/DDBJ whole genome shotgun (WGS) entry which is preliminary data.</text>
</comment>